<evidence type="ECO:0000313" key="3">
    <source>
        <dbReference type="Proteomes" id="UP000660070"/>
    </source>
</evidence>
<sequence>MKKPLRSRMLFGARCSAQNSFSNPFQKYIFLLVFMLSSVGVWAQITEGFESGLSTVGYSASQTLSSGTWTSNGNSLLRSTTNYAGSYSCQVKSGTANYVSTPSLNTCGTVTFWFSGGTPTVKKTISGTTTALTATSGATSGTFTQYTVTVNDASSAIVISIYNSAATSFLDDFASTAHSAGITSTTSGNWSSTSTWVGGVVPTSADNAIIATGHVVTMDSGTYSTRNSGTTTTVNAGGTLATDVTYTNNGATTINGSFQLNSSSWATGANNLVYGSNGTLIFNTAYGANSGTYWPTSGGPVNVTVNSSSPLDLGFARTVTGLFQTFSDIKNPGNITIGTTGTNSTLQLDAGYSFSGTGSPVYGDASLLKYNSGGTPPRSVEWTTATSGAGYPANVQVSNSTTLDMGSSVAQCFASVTVDAASRMNSTTGKLAVLGNVTNNGTLFLGDDIIVGGNWIVGSAGSQLNNNKAVFFTGSSGNQIITKTGGGDVFFDYLVVNKSAGNVQLSSLPATKIVINTATSGANIVQIVNTGSLDLNGQSLILNNTFGNILVNGGIRNIISSSANAYLIINGGKAVIGSGTLVLGPNVTTFLNSSLDFGSNKTTINGILQINSGGSASSAPIYSNASLLKYNATGTYGRGLEWSTTSAAGFPYNVQVSNNTVLDYPNTAGGAFSTNLGLANNLTIESGSSLYMDYGGGGNKSGKLFVGKDLSLAGNLSLGNAVGGDLSIAGNITRTGGTFNGNRRAIYFTKTGTQTVSSTTALDLPYVVFQPSSGNTTVQLVNDITVSAPSGGNAISFSGASDIFDLNSKTLTIGTTGVANAISGVGTFKGTTTSNLTLLGIGSIGNLNFTTGSTILGNLTLNKQGGQIGAVLGTDLSVNGILDLTNGILDTGSKQLLITLAGSITNASFSNYIIADRTGGGSLRKNVNATGLYTFPIGDAVASQDGSQYSPATVNITGATINAGAFLALNVEDNKEPNNDADVNFISRYWNLNGDKITNATYNFTGTYLDADINGTEGNSISGRYANSTWTTGSPLASNTVSLTGLTTALGVISTTADSNHFTGGNPFKKAEINIKQGTTTYLTGDTYNFANTVAGNYTDVTFTIENLGLQNLTMTAATLTGTGYSLFSNYSSPVTGGSSTTFVIRFMGTALGTAIPGSISIPNNDTSGSEDPYVINFTVNTIASSATDIVTVVSEPATISSTVNNATISTVTDGIQAWQFTIRDGGASAPDADNLPSILTALNIGQGTGNQVSTWSDAIQSVALFDGSTKIADGIVTGTQIQFSTLSFSVADNTSKTLSVRLSLKCPLAGSVADGNDFVFTIQNANATFSAAGSSKSAFSAAYSVNGKNVIDVVATKLLFTSQPTTTALNDGMSDVVVSTTDACGNLDKDFSGLVSITSSGTMTGSPVSVSASGGKATFSGLIHSAIGTGLQLTATSGAFSSLSAAFDIVTPTVLEAGDLAILAVNVNIDVPGNDEIAFVAFKDINPGTKIFLTDNGYEREFANQWGGTEGVLTITRKNSVLPKGSIMVIRTNQAAGNVTLPIQFDVYTCGVLDNSWSKTALSGGSIGGFNLNPDDDIWIMQGGNWINNTNHHSTYTGNVLYGWTESGWQTSPGGASESTKWSTLYPNSKCFSTVAPTGNGLVKFNLGTYTSITTNGQLDWISLIDNPSNWTTYANTAAYNAGGYDYFGNTTCTPITVANNTIFNGKWKGLKNVNWFDCSNWDALKVPNENINVTIDPLAPNNIVISAVAADSDLYGDIAKAKNLTIPSGKKVSILSTGDRLDIFGNLTIASGGTLDMTGTGSIVNITGDWDRSTTGTYTPGGTVSFNGNAPQIINQNIHTNVETFGNFVLNNSFDTNVSNNFITTGDLNLAAAKSLRIAPNDFVQVQNNITNSGSILIESDGNLLQKNDAGTYTGNDLTAKRDLILSSTRQQYNYLISPVLNQNLAGIYKDGSGSAVTVPVIFYHSEANNRFYNSTGAYIKGRGLALKEPLAGTAPNGFGSGTGIMNAAFVGKPTNGSFMYGIVNSNIADTNRGYNLIGNPYPSNIDLNILYSLNGGAGGDMGSTVYFWDNKANTQTTQQGNGYGGQAYAIINLPASTGIKATGDTGAGGLKIPTNFVKTGQGFMVKSKVYATNLTFNNSIRTADNGATKFFGKNAGTTSEPIDRFWLNMITPSNIASNIAIVYFAEGNNAFTEDDSRSLGGSDALYSIIQEEKIAINGRSNFVDSDIIPLGSQHFVTGNYKIELAEKEGVFNNGQHIYLKDLQTGIITDLSAGSYTFAANAGESTGRFEIIYKPETVLATETSALKEILVYRDSDRMVIKSPKTILEVQLFDATGRLLHFLKPNAKEAIQDITALASGVYLFKIKTADGGLFTRKFIR</sequence>
<protein>
    <submittedName>
        <fullName evidence="2">T9SS type A sorting domain-containing protein</fullName>
    </submittedName>
</protein>
<keyword evidence="1" id="KW-0732">Signal</keyword>
<dbReference type="EMBL" id="JADPVI010000002">
    <property type="protein sequence ID" value="MBF8457230.1"/>
    <property type="molecule type" value="Genomic_DNA"/>
</dbReference>
<dbReference type="InterPro" id="IPR026444">
    <property type="entry name" value="Secre_tail"/>
</dbReference>
<dbReference type="Proteomes" id="UP000660070">
    <property type="component" value="Unassembled WGS sequence"/>
</dbReference>
<comment type="caution">
    <text evidence="2">The sequence shown here is derived from an EMBL/GenBank/DDBJ whole genome shotgun (WGS) entry which is preliminary data.</text>
</comment>
<gene>
    <name evidence="2" type="ORF">IV494_08540</name>
</gene>
<dbReference type="RefSeq" id="WP_196079740.1">
    <property type="nucleotide sequence ID" value="NZ_JADPVI010000002.1"/>
</dbReference>
<dbReference type="NCBIfam" id="TIGR04183">
    <property type="entry name" value="Por_Secre_tail"/>
    <property type="match status" value="1"/>
</dbReference>
<evidence type="ECO:0000313" key="2">
    <source>
        <dbReference type="EMBL" id="MBF8457230.1"/>
    </source>
</evidence>
<proteinExistence type="predicted"/>
<accession>A0ABS0FC37</accession>
<keyword evidence="3" id="KW-1185">Reference proteome</keyword>
<reference evidence="2 3" key="1">
    <citation type="submission" date="2020-11" db="EMBL/GenBank/DDBJ databases">
        <title>Kaistella gelatinilytica sp. nov., a flavobacterium isolated from Antarctic Soil.</title>
        <authorList>
            <person name="Li J."/>
        </authorList>
    </citation>
    <scope>NUCLEOTIDE SEQUENCE [LARGE SCALE GENOMIC DNA]</scope>
    <source>
        <strain evidence="2 3">G5-32</strain>
    </source>
</reference>
<organism evidence="2 3">
    <name type="scientific">Kaistella gelatinilytica</name>
    <dbReference type="NCBI Taxonomy" id="2787636"/>
    <lineage>
        <taxon>Bacteria</taxon>
        <taxon>Pseudomonadati</taxon>
        <taxon>Bacteroidota</taxon>
        <taxon>Flavobacteriia</taxon>
        <taxon>Flavobacteriales</taxon>
        <taxon>Weeksellaceae</taxon>
        <taxon>Chryseobacterium group</taxon>
        <taxon>Kaistella</taxon>
    </lineage>
</organism>
<name>A0ABS0FC37_9FLAO</name>
<evidence type="ECO:0000256" key="1">
    <source>
        <dbReference type="ARBA" id="ARBA00022729"/>
    </source>
</evidence>